<dbReference type="Proteomes" id="UP001162029">
    <property type="component" value="Unassembled WGS sequence"/>
</dbReference>
<proteinExistence type="predicted"/>
<dbReference type="AlphaFoldDB" id="A0AAV0UA00"/>
<dbReference type="EMBL" id="CANTFM010000971">
    <property type="protein sequence ID" value="CAI5732543.1"/>
    <property type="molecule type" value="Genomic_DNA"/>
</dbReference>
<name>A0AAV0UA00_9STRA</name>
<keyword evidence="2" id="KW-1185">Reference proteome</keyword>
<sequence length="107" mass="11657">MLRLAFGTDFPSVSEGQFTAPAKTVLVLPTMIVIEDFQQMTMHPTQQAACGSCLHKSALSSSEFRYSIGHCSGRCGRAPWHAEVISHCLRQSLDQCLDQLQGDGESA</sequence>
<organism evidence="1 2">
    <name type="scientific">Peronospora destructor</name>
    <dbReference type="NCBI Taxonomy" id="86335"/>
    <lineage>
        <taxon>Eukaryota</taxon>
        <taxon>Sar</taxon>
        <taxon>Stramenopiles</taxon>
        <taxon>Oomycota</taxon>
        <taxon>Peronosporomycetes</taxon>
        <taxon>Peronosporales</taxon>
        <taxon>Peronosporaceae</taxon>
        <taxon>Peronospora</taxon>
    </lineage>
</organism>
<reference evidence="1" key="1">
    <citation type="submission" date="2022-12" db="EMBL/GenBank/DDBJ databases">
        <authorList>
            <person name="Webb A."/>
        </authorList>
    </citation>
    <scope>NUCLEOTIDE SEQUENCE</scope>
    <source>
        <strain evidence="1">Pd1</strain>
    </source>
</reference>
<comment type="caution">
    <text evidence="1">The sequence shown here is derived from an EMBL/GenBank/DDBJ whole genome shotgun (WGS) entry which is preliminary data.</text>
</comment>
<gene>
    <name evidence="1" type="ORF">PDE001_LOCUS5137</name>
</gene>
<evidence type="ECO:0000313" key="1">
    <source>
        <dbReference type="EMBL" id="CAI5732543.1"/>
    </source>
</evidence>
<accession>A0AAV0UA00</accession>
<protein>
    <submittedName>
        <fullName evidence="1">Uncharacterized protein</fullName>
    </submittedName>
</protein>
<evidence type="ECO:0000313" key="2">
    <source>
        <dbReference type="Proteomes" id="UP001162029"/>
    </source>
</evidence>